<evidence type="ECO:0000313" key="2">
    <source>
        <dbReference type="EMBL" id="OSJ31560.1"/>
    </source>
</evidence>
<organism evidence="2 3">
    <name type="scientific">Bradyrhizobium japonicum</name>
    <dbReference type="NCBI Taxonomy" id="375"/>
    <lineage>
        <taxon>Bacteria</taxon>
        <taxon>Pseudomonadati</taxon>
        <taxon>Pseudomonadota</taxon>
        <taxon>Alphaproteobacteria</taxon>
        <taxon>Hyphomicrobiales</taxon>
        <taxon>Nitrobacteraceae</taxon>
        <taxon>Bradyrhizobium</taxon>
    </lineage>
</organism>
<dbReference type="EMBL" id="NAFL01000255">
    <property type="protein sequence ID" value="OSJ31560.1"/>
    <property type="molecule type" value="Genomic_DNA"/>
</dbReference>
<comment type="caution">
    <text evidence="2">The sequence shown here is derived from an EMBL/GenBank/DDBJ whole genome shotgun (WGS) entry which is preliminary data.</text>
</comment>
<evidence type="ECO:0000313" key="3">
    <source>
        <dbReference type="Proteomes" id="UP000193335"/>
    </source>
</evidence>
<feature type="region of interest" description="Disordered" evidence="1">
    <location>
        <begin position="1"/>
        <end position="65"/>
    </location>
</feature>
<sequence>MTDHEIKNADNERERRTPKSSATKDSGVDQSVADAQKKAAEGRRAVHEREQKAREDEFKANEERIARENQTALEQAKEADRRAKLTPEELAAEVSPFAATVPHFPVLTEPHHSAEFILSEANGQRSRGAGYFADPATIYVGMPVRKTAPATATQPATYVPAAAGADCEALCIYAGGTIPGEGLRTALIVADAEVNKNLITWGAITTPEQIIGMQTLATKGIIAR</sequence>
<name>A0A1Y2JQA6_BRAJP</name>
<feature type="compositionally biased region" description="Basic and acidic residues" evidence="1">
    <location>
        <begin position="35"/>
        <end position="65"/>
    </location>
</feature>
<evidence type="ECO:0000256" key="1">
    <source>
        <dbReference type="SAM" id="MobiDB-lite"/>
    </source>
</evidence>
<dbReference type="Pfam" id="PF02924">
    <property type="entry name" value="HDPD"/>
    <property type="match status" value="1"/>
</dbReference>
<feature type="compositionally biased region" description="Basic and acidic residues" evidence="1">
    <location>
        <begin position="1"/>
        <end position="17"/>
    </location>
</feature>
<dbReference type="Proteomes" id="UP000193335">
    <property type="component" value="Unassembled WGS sequence"/>
</dbReference>
<dbReference type="RefSeq" id="WP_085401664.1">
    <property type="nucleotide sequence ID" value="NZ_NAFL01000255.1"/>
</dbReference>
<protein>
    <submittedName>
        <fullName evidence="2">Uncharacterized protein</fullName>
    </submittedName>
</protein>
<proteinExistence type="predicted"/>
<accession>A0A1Y2JQA6</accession>
<dbReference type="InterPro" id="IPR004195">
    <property type="entry name" value="Head_decoration_D"/>
</dbReference>
<gene>
    <name evidence="2" type="ORF">BSZ19_21995</name>
</gene>
<dbReference type="AlphaFoldDB" id="A0A1Y2JQA6"/>
<reference evidence="2 3" key="1">
    <citation type="submission" date="2017-03" db="EMBL/GenBank/DDBJ databases">
        <title>Whole genome sequences of fourteen strains of Bradyrhizobium canariense and one strain of Bradyrhizobium japonicum isolated from Lupinus (Papilionoideae: Genisteae) species in Algeria.</title>
        <authorList>
            <person name="Crovadore J."/>
            <person name="Chekireb D."/>
            <person name="Brachmann A."/>
            <person name="Chablais R."/>
            <person name="Cochard B."/>
            <person name="Lefort F."/>
        </authorList>
    </citation>
    <scope>NUCLEOTIDE SEQUENCE [LARGE SCALE GENOMIC DNA]</scope>
    <source>
        <strain evidence="2 3">UBMA197</strain>
    </source>
</reference>